<name>A0ABU3GN53_9SPHI</name>
<evidence type="ECO:0000256" key="5">
    <source>
        <dbReference type="ARBA" id="ARBA00023237"/>
    </source>
</evidence>
<comment type="caution">
    <text evidence="8">The sequence shown here is derived from an EMBL/GenBank/DDBJ whole genome shotgun (WGS) entry which is preliminary data.</text>
</comment>
<dbReference type="Pfam" id="PF07980">
    <property type="entry name" value="SusD_RagB"/>
    <property type="match status" value="1"/>
</dbReference>
<dbReference type="PROSITE" id="PS51257">
    <property type="entry name" value="PROKAR_LIPOPROTEIN"/>
    <property type="match status" value="1"/>
</dbReference>
<gene>
    <name evidence="8" type="ORF">QE417_000271</name>
</gene>
<dbReference type="Gene3D" id="1.25.40.390">
    <property type="match status" value="1"/>
</dbReference>
<reference evidence="9" key="1">
    <citation type="submission" date="2023-07" db="EMBL/GenBank/DDBJ databases">
        <title>Functional and genomic diversity of the sorghum phyllosphere microbiome.</title>
        <authorList>
            <person name="Shade A."/>
        </authorList>
    </citation>
    <scope>NUCLEOTIDE SEQUENCE [LARGE SCALE GENOMIC DNA]</scope>
    <source>
        <strain evidence="9">SORGH_AS_0422</strain>
    </source>
</reference>
<keyword evidence="9" id="KW-1185">Reference proteome</keyword>
<proteinExistence type="inferred from homology"/>
<evidence type="ECO:0000256" key="2">
    <source>
        <dbReference type="ARBA" id="ARBA00006275"/>
    </source>
</evidence>
<keyword evidence="3" id="KW-0732">Signal</keyword>
<evidence type="ECO:0008006" key="10">
    <source>
        <dbReference type="Google" id="ProtNLM"/>
    </source>
</evidence>
<organism evidence="8 9">
    <name type="scientific">Mucilaginibacter terrae</name>
    <dbReference type="NCBI Taxonomy" id="1955052"/>
    <lineage>
        <taxon>Bacteria</taxon>
        <taxon>Pseudomonadati</taxon>
        <taxon>Bacteroidota</taxon>
        <taxon>Sphingobacteriia</taxon>
        <taxon>Sphingobacteriales</taxon>
        <taxon>Sphingobacteriaceae</taxon>
        <taxon>Mucilaginibacter</taxon>
    </lineage>
</organism>
<evidence type="ECO:0000259" key="7">
    <source>
        <dbReference type="Pfam" id="PF14322"/>
    </source>
</evidence>
<dbReference type="InterPro" id="IPR011990">
    <property type="entry name" value="TPR-like_helical_dom_sf"/>
</dbReference>
<evidence type="ECO:0000256" key="4">
    <source>
        <dbReference type="ARBA" id="ARBA00023136"/>
    </source>
</evidence>
<comment type="subcellular location">
    <subcellularLocation>
        <location evidence="1">Cell outer membrane</location>
    </subcellularLocation>
</comment>
<evidence type="ECO:0000259" key="6">
    <source>
        <dbReference type="Pfam" id="PF07980"/>
    </source>
</evidence>
<sequence length="626" mass="70331">MKLKNIGTCLAAVLTLATSCKKVIDKQPLDLRTEETVWSDPKSAQAYMNRIWYATIRTDYAYESWFGLYAGPFNTGEYVSDNSVTRAQRGTGGFKDETSVKDVTANIGAFDSFVDLRRVNLAIDHLNDPETRTKFTPSITDDMLGQAYFAKGLIYFARARNFGGYPIIDKTLTVTDELKLKRAGIQETYDYTISLLEKAATLLRKQPLSGRPNKSAAYALLSEVCIHGAAYIKYDMLNGGKSVDLTPYYNKSIAAVQSLTAEGLYSLEPQETYGKMFNDLSYASGSPKEIILAQLTPPNIFPVSNDKVIELNCFIPVFFNDLLTDAVKARYPGNTPFTGFVLNAGFQSIAPVPKVVDETFYIKDLDGKARRWPESQLFAKYITVIGTKYTLNAQANADGIKDVTELMYKNRDMRFYSTIAYDGSTYFNNKVDMRIGGNMHPRSYKVLSSAQGAITGYLYKKGIPETRSWLFGDITGWYKIGLRLSRAYLNAAEAYMMLGDNAKARELINLTRTTHGGLPALTSETGNDLWKIYMDERNAELILENDRYFTLLRSGIRNGAEGIPELNFGAVRELEIAADGKSYEFVNLPFDANVNNYNFNRHRYLLPVPKVITDQNPNYLPNNPRY</sequence>
<dbReference type="InterPro" id="IPR033985">
    <property type="entry name" value="SusD-like_N"/>
</dbReference>
<keyword evidence="5" id="KW-0998">Cell outer membrane</keyword>
<dbReference type="Proteomes" id="UP001258315">
    <property type="component" value="Unassembled WGS sequence"/>
</dbReference>
<evidence type="ECO:0000256" key="3">
    <source>
        <dbReference type="ARBA" id="ARBA00022729"/>
    </source>
</evidence>
<evidence type="ECO:0000256" key="1">
    <source>
        <dbReference type="ARBA" id="ARBA00004442"/>
    </source>
</evidence>
<evidence type="ECO:0000313" key="9">
    <source>
        <dbReference type="Proteomes" id="UP001258315"/>
    </source>
</evidence>
<evidence type="ECO:0000313" key="8">
    <source>
        <dbReference type="EMBL" id="MDT3401199.1"/>
    </source>
</evidence>
<dbReference type="SUPFAM" id="SSF48452">
    <property type="entry name" value="TPR-like"/>
    <property type="match status" value="1"/>
</dbReference>
<comment type="similarity">
    <text evidence="2">Belongs to the SusD family.</text>
</comment>
<keyword evidence="4" id="KW-0472">Membrane</keyword>
<feature type="domain" description="SusD-like N-terminal" evidence="7">
    <location>
        <begin position="79"/>
        <end position="224"/>
    </location>
</feature>
<dbReference type="RefSeq" id="WP_311947060.1">
    <property type="nucleotide sequence ID" value="NZ_JAVLVU010000001.1"/>
</dbReference>
<dbReference type="Pfam" id="PF14322">
    <property type="entry name" value="SusD-like_3"/>
    <property type="match status" value="1"/>
</dbReference>
<dbReference type="InterPro" id="IPR012944">
    <property type="entry name" value="SusD_RagB_dom"/>
</dbReference>
<feature type="domain" description="RagB/SusD" evidence="6">
    <location>
        <begin position="365"/>
        <end position="626"/>
    </location>
</feature>
<protein>
    <recommendedName>
        <fullName evidence="10">RagB/SusD family nutrient uptake outer membrane protein</fullName>
    </recommendedName>
</protein>
<dbReference type="EMBL" id="JAVLVU010000001">
    <property type="protein sequence ID" value="MDT3401199.1"/>
    <property type="molecule type" value="Genomic_DNA"/>
</dbReference>
<accession>A0ABU3GN53</accession>